<dbReference type="AlphaFoldDB" id="A0A2X2RF37"/>
<dbReference type="Proteomes" id="UP001163262">
    <property type="component" value="Chromosome"/>
</dbReference>
<dbReference type="CDD" id="cd16377">
    <property type="entry name" value="23S_rRNA_IVP_like"/>
    <property type="match status" value="1"/>
</dbReference>
<evidence type="ECO:0000313" key="5">
    <source>
        <dbReference type="Proteomes" id="UP000250169"/>
    </source>
</evidence>
<dbReference type="Gene3D" id="1.20.1440.60">
    <property type="entry name" value="23S rRNA-intervening sequence"/>
    <property type="match status" value="1"/>
</dbReference>
<reference evidence="3" key="2">
    <citation type="submission" date="2022-10" db="EMBL/GenBank/DDBJ databases">
        <title>Complete genome sequence of Capnocytophaga ochracea KCOM 2812 isolated from actinomycosis lesion.</title>
        <authorList>
            <person name="Kook J.-K."/>
            <person name="Park S.-N."/>
            <person name="Lim Y.K."/>
        </authorList>
    </citation>
    <scope>NUCLEOTIDE SEQUENCE</scope>
    <source>
        <strain evidence="3">KCOM 28121</strain>
    </source>
</reference>
<evidence type="ECO:0000313" key="2">
    <source>
        <dbReference type="EMBL" id="SQA93457.1"/>
    </source>
</evidence>
<dbReference type="EMBL" id="UAVS01000001">
    <property type="protein sequence ID" value="SQA93457.1"/>
    <property type="molecule type" value="Genomic_DNA"/>
</dbReference>
<evidence type="ECO:0000313" key="1">
    <source>
        <dbReference type="EMBL" id="SQA77774.1"/>
    </source>
</evidence>
<dbReference type="Pfam" id="PF05635">
    <property type="entry name" value="23S_rRNA_IVP"/>
    <property type="match status" value="1"/>
</dbReference>
<dbReference type="InterPro" id="IPR012657">
    <property type="entry name" value="23S_rRNA-intervening_sequence"/>
</dbReference>
<dbReference type="EMBL" id="UARG01000017">
    <property type="protein sequence ID" value="SQA77774.1"/>
    <property type="molecule type" value="Genomic_DNA"/>
</dbReference>
<organism evidence="1 4">
    <name type="scientific">Capnocytophaga ochracea</name>
    <dbReference type="NCBI Taxonomy" id="1018"/>
    <lineage>
        <taxon>Bacteria</taxon>
        <taxon>Pseudomonadati</taxon>
        <taxon>Bacteroidota</taxon>
        <taxon>Flavobacteriia</taxon>
        <taxon>Flavobacteriales</taxon>
        <taxon>Flavobacteriaceae</taxon>
        <taxon>Capnocytophaga</taxon>
    </lineage>
</organism>
<evidence type="ECO:0000313" key="3">
    <source>
        <dbReference type="EMBL" id="UZD40317.1"/>
    </source>
</evidence>
<sequence>MNDIKDFKDLIVWQKAMDLVVEVYNLVKKLPKEEQFALSDQMRRAVISIPSNIAEGRGRYSIKEYTHFLSVAKGSNAELETQLLLCVKINYLNNSDIERAFGLIKEVGKMLTSLQKSLTISNTQ</sequence>
<gene>
    <name evidence="2" type="ORF">NCTC11545_00829</name>
    <name evidence="1" type="ORF">NCTC11546_00993</name>
    <name evidence="3" type="ORF">OL231_09060</name>
</gene>
<dbReference type="Proteomes" id="UP000249891">
    <property type="component" value="Unassembled WGS sequence"/>
</dbReference>
<accession>A0A2X2RF37</accession>
<dbReference type="RefSeq" id="WP_009410551.1">
    <property type="nucleotide sequence ID" value="NZ_CP110229.1"/>
</dbReference>
<dbReference type="EMBL" id="CP110230">
    <property type="protein sequence ID" value="UZD40317.1"/>
    <property type="molecule type" value="Genomic_DNA"/>
</dbReference>
<name>A0A2X2RF37_CAPOC</name>
<proteinExistence type="predicted"/>
<dbReference type="PANTHER" id="PTHR38471">
    <property type="entry name" value="FOUR HELIX BUNDLE PROTEIN"/>
    <property type="match status" value="1"/>
</dbReference>
<dbReference type="SUPFAM" id="SSF158446">
    <property type="entry name" value="IVS-encoded protein-like"/>
    <property type="match status" value="1"/>
</dbReference>
<protein>
    <submittedName>
        <fullName evidence="1">Four helix bundle protein</fullName>
    </submittedName>
</protein>
<reference evidence="4 5" key="1">
    <citation type="submission" date="2018-06" db="EMBL/GenBank/DDBJ databases">
        <authorList>
            <consortium name="Pathogen Informatics"/>
            <person name="Doyle S."/>
        </authorList>
    </citation>
    <scope>NUCLEOTIDE SEQUENCE [LARGE SCALE GENOMIC DNA]</scope>
    <source>
        <strain evidence="2 5">NCTC11545</strain>
        <strain evidence="1 4">NCTC11546</strain>
    </source>
</reference>
<dbReference type="InterPro" id="IPR036583">
    <property type="entry name" value="23S_rRNA_IVS_sf"/>
</dbReference>
<dbReference type="Proteomes" id="UP000250169">
    <property type="component" value="Unassembled WGS sequence"/>
</dbReference>
<dbReference type="PANTHER" id="PTHR38471:SF2">
    <property type="entry name" value="FOUR HELIX BUNDLE PROTEIN"/>
    <property type="match status" value="1"/>
</dbReference>
<dbReference type="NCBIfam" id="TIGR02436">
    <property type="entry name" value="four helix bundle protein"/>
    <property type="match status" value="1"/>
</dbReference>
<evidence type="ECO:0000313" key="4">
    <source>
        <dbReference type="Proteomes" id="UP000249891"/>
    </source>
</evidence>